<feature type="coiled-coil region" evidence="7">
    <location>
        <begin position="204"/>
        <end position="235"/>
    </location>
</feature>
<gene>
    <name evidence="11" type="ordered locus">Aflv_2210</name>
</gene>
<proteinExistence type="inferred from homology"/>
<dbReference type="AlphaFoldDB" id="B7GM64"/>
<keyword evidence="2" id="KW-0815">Transposition</keyword>
<evidence type="ECO:0000313" key="11">
    <source>
        <dbReference type="EMBL" id="ACJ34569.1"/>
    </source>
</evidence>
<accession>B7GM64</accession>
<comment type="similarity">
    <text evidence="1">In the C-terminal section; belongs to the transposase 35 family.</text>
</comment>
<dbReference type="InterPro" id="IPR001959">
    <property type="entry name" value="Transposase"/>
</dbReference>
<feature type="domain" description="Cas12f1-like TNB" evidence="9">
    <location>
        <begin position="309"/>
        <end position="374"/>
    </location>
</feature>
<keyword evidence="6" id="KW-0233">DNA recombination</keyword>
<keyword evidence="3" id="KW-0479">Metal-binding</keyword>
<dbReference type="NCBIfam" id="TIGR01766">
    <property type="entry name" value="IS200/IS605 family accessory protein TnpB-like domain"/>
    <property type="match status" value="1"/>
</dbReference>
<dbReference type="EMBL" id="CP000922">
    <property type="protein sequence ID" value="ACJ34569.1"/>
    <property type="molecule type" value="Genomic_DNA"/>
</dbReference>
<dbReference type="Pfam" id="PF01385">
    <property type="entry name" value="OrfB_IS605"/>
    <property type="match status" value="1"/>
</dbReference>
<evidence type="ECO:0000259" key="10">
    <source>
        <dbReference type="Pfam" id="PF12323"/>
    </source>
</evidence>
<evidence type="ECO:0000256" key="3">
    <source>
        <dbReference type="ARBA" id="ARBA00022723"/>
    </source>
</evidence>
<dbReference type="Pfam" id="PF07282">
    <property type="entry name" value="Cas12f1-like_TNB"/>
    <property type="match status" value="1"/>
</dbReference>
<dbReference type="Proteomes" id="UP000000742">
    <property type="component" value="Chromosome"/>
</dbReference>
<dbReference type="GO" id="GO:0006310">
    <property type="term" value="P:DNA recombination"/>
    <property type="evidence" value="ECO:0007669"/>
    <property type="project" value="UniProtKB-KW"/>
</dbReference>
<dbReference type="InterPro" id="IPR010095">
    <property type="entry name" value="Cas12f1-like_TNB"/>
</dbReference>
<organism evidence="11 12">
    <name type="scientific">Anoxybacillus flavithermus (strain DSM 21510 / WK1)</name>
    <dbReference type="NCBI Taxonomy" id="491915"/>
    <lineage>
        <taxon>Bacteria</taxon>
        <taxon>Bacillati</taxon>
        <taxon>Bacillota</taxon>
        <taxon>Bacilli</taxon>
        <taxon>Bacillales</taxon>
        <taxon>Anoxybacillaceae</taxon>
        <taxon>Anoxybacillus</taxon>
    </lineage>
</organism>
<dbReference type="InterPro" id="IPR021027">
    <property type="entry name" value="Transposase_put_HTH"/>
</dbReference>
<keyword evidence="7" id="KW-0175">Coiled coil</keyword>
<feature type="domain" description="Probable transposase IS891/IS1136/IS1341" evidence="8">
    <location>
        <begin position="166"/>
        <end position="298"/>
    </location>
</feature>
<evidence type="ECO:0000256" key="1">
    <source>
        <dbReference type="ARBA" id="ARBA00008761"/>
    </source>
</evidence>
<evidence type="ECO:0000256" key="6">
    <source>
        <dbReference type="ARBA" id="ARBA00023172"/>
    </source>
</evidence>
<dbReference type="GO" id="GO:0046872">
    <property type="term" value="F:metal ion binding"/>
    <property type="evidence" value="ECO:0007669"/>
    <property type="project" value="UniProtKB-KW"/>
</dbReference>
<evidence type="ECO:0000259" key="9">
    <source>
        <dbReference type="Pfam" id="PF07282"/>
    </source>
</evidence>
<dbReference type="Pfam" id="PF12323">
    <property type="entry name" value="HTH_OrfB_IS605"/>
    <property type="match status" value="1"/>
</dbReference>
<dbReference type="NCBIfam" id="NF040570">
    <property type="entry name" value="guided_TnpB"/>
    <property type="match status" value="1"/>
</dbReference>
<dbReference type="GO" id="GO:0003677">
    <property type="term" value="F:DNA binding"/>
    <property type="evidence" value="ECO:0007669"/>
    <property type="project" value="UniProtKB-KW"/>
</dbReference>
<dbReference type="RefSeq" id="WP_012575746.1">
    <property type="nucleotide sequence ID" value="NC_011567.1"/>
</dbReference>
<dbReference type="PATRIC" id="fig|491915.6.peg.2269"/>
<evidence type="ECO:0000313" key="12">
    <source>
        <dbReference type="Proteomes" id="UP000000742"/>
    </source>
</evidence>
<dbReference type="GO" id="GO:0032196">
    <property type="term" value="P:transposition"/>
    <property type="evidence" value="ECO:0007669"/>
    <property type="project" value="UniProtKB-KW"/>
</dbReference>
<protein>
    <submittedName>
        <fullName evidence="11">Transposase</fullName>
    </submittedName>
</protein>
<sequence length="386" mass="45377">MKKTYFVEIKPTTEQAIKINKTIGVCRYVYNFYISKNKEIYEQEKRFMSGYEFSKWLNNVHTKQQDQWIKDVSTKAVKQSIMNAEKAFKNFFQGKSGFPRYKRKKDQDVKCYFPKNNKTDWTVERHRMRIPTLGWVRLKEYGYIPKHAVVRSGTVSKKAGRYFASVLCEVEDVKPNVPLQSTGIGIDLGIKSFAVCSDGRVFQNINYTQKVRKLKKKLRREQRSLSRKYEYLKKRGEESVTKRGANIDKNIFRVQKLHARLANIRLEYVKFVANEVVKTKPRYVVIENLNVKGMMKNRHLAKSIAEQCFYTFQTWLIHKCKKYGIEVRQVSRFYPSSKMCSCCGHMKKDLKLSDRVYVCDSCGHTMDRDLHAATSLLRATDYIVLT</sequence>
<dbReference type="STRING" id="491915.Aflv_2210"/>
<evidence type="ECO:0000256" key="4">
    <source>
        <dbReference type="ARBA" id="ARBA00022833"/>
    </source>
</evidence>
<evidence type="ECO:0000256" key="2">
    <source>
        <dbReference type="ARBA" id="ARBA00022578"/>
    </source>
</evidence>
<dbReference type="GeneID" id="7038463"/>
<evidence type="ECO:0000256" key="7">
    <source>
        <dbReference type="SAM" id="Coils"/>
    </source>
</evidence>
<dbReference type="HOGENOM" id="CLU_032903_0_2_9"/>
<feature type="domain" description="Transposase putative helix-turn-helix" evidence="10">
    <location>
        <begin position="1"/>
        <end position="45"/>
    </location>
</feature>
<dbReference type="KEGG" id="afl:Aflv_2210"/>
<name>B7GM64_ANOFW</name>
<evidence type="ECO:0000259" key="8">
    <source>
        <dbReference type="Pfam" id="PF01385"/>
    </source>
</evidence>
<keyword evidence="5" id="KW-0238">DNA-binding</keyword>
<reference evidence="11 12" key="1">
    <citation type="journal article" date="2008" name="Genome Biol.">
        <title>Encapsulated in silica: genome, proteome and physiology of the thermophilic bacterium Anoxybacillus flavithermus WK1.</title>
        <authorList>
            <person name="Saw J.H."/>
            <person name="Mountain B.W."/>
            <person name="Feng L."/>
            <person name="Omelchenko M.V."/>
            <person name="Hou S."/>
            <person name="Saito J.A."/>
            <person name="Stott M.B."/>
            <person name="Li D."/>
            <person name="Zhao G."/>
            <person name="Wu J."/>
            <person name="Galperin M.Y."/>
            <person name="Koonin E.V."/>
            <person name="Makarova K.S."/>
            <person name="Wolf Y.I."/>
            <person name="Rigden D.J."/>
            <person name="Dunfield P.F."/>
            <person name="Wang L."/>
            <person name="Alam M."/>
        </authorList>
    </citation>
    <scope>NUCLEOTIDE SEQUENCE [LARGE SCALE GENOMIC DNA]</scope>
    <source>
        <strain evidence="12">DSM 21510 / WK1</strain>
    </source>
</reference>
<evidence type="ECO:0000256" key="5">
    <source>
        <dbReference type="ARBA" id="ARBA00023125"/>
    </source>
</evidence>
<keyword evidence="4" id="KW-0862">Zinc</keyword>
<dbReference type="eggNOG" id="COG0675">
    <property type="taxonomic scope" value="Bacteria"/>
</dbReference>